<dbReference type="EMBL" id="JAINUL010000001">
    <property type="protein sequence ID" value="MCC0093562.1"/>
    <property type="molecule type" value="Genomic_DNA"/>
</dbReference>
<evidence type="ECO:0000313" key="3">
    <source>
        <dbReference type="EMBL" id="MCC0093562.1"/>
    </source>
</evidence>
<keyword evidence="1" id="KW-0808">Transferase</keyword>
<evidence type="ECO:0000256" key="1">
    <source>
        <dbReference type="ARBA" id="ARBA00022527"/>
    </source>
</evidence>
<evidence type="ECO:0000259" key="2">
    <source>
        <dbReference type="Pfam" id="PF13581"/>
    </source>
</evidence>
<comment type="caution">
    <text evidence="3">The sequence shown here is derived from an EMBL/GenBank/DDBJ whole genome shotgun (WGS) entry which is preliminary data.</text>
</comment>
<keyword evidence="1" id="KW-0723">Serine/threonine-protein kinase</keyword>
<dbReference type="Gene3D" id="3.30.565.10">
    <property type="entry name" value="Histidine kinase-like ATPase, C-terminal domain"/>
    <property type="match status" value="1"/>
</dbReference>
<keyword evidence="4" id="KW-1185">Reference proteome</keyword>
<dbReference type="PANTHER" id="PTHR35526">
    <property type="entry name" value="ANTI-SIGMA-F FACTOR RSBW-RELATED"/>
    <property type="match status" value="1"/>
</dbReference>
<dbReference type="PANTHER" id="PTHR35526:SF3">
    <property type="entry name" value="ANTI-SIGMA-F FACTOR RSBW"/>
    <property type="match status" value="1"/>
</dbReference>
<protein>
    <submittedName>
        <fullName evidence="3">ATP-binding protein</fullName>
    </submittedName>
</protein>
<keyword evidence="3" id="KW-0547">Nucleotide-binding</keyword>
<dbReference type="Pfam" id="PF13581">
    <property type="entry name" value="HATPase_c_2"/>
    <property type="match status" value="1"/>
</dbReference>
<sequence length="143" mass="15386">MATGRSPEMTRHLALDGAAKAVTRCRDFTRQTLAEWGWPPVPVDGTARSELTEDALLLVSEVIANACLHAGGPTSLVLRCTPARLRIEVTDRSPAPPRTVHRSDPSRPGGHGLLIVERLGRDWGWGPAVAGPGKCVWVEIGPR</sequence>
<evidence type="ECO:0000313" key="4">
    <source>
        <dbReference type="Proteomes" id="UP001520654"/>
    </source>
</evidence>
<gene>
    <name evidence="3" type="ORF">K7B10_01880</name>
</gene>
<accession>A0ABS8DYX5</accession>
<dbReference type="InterPro" id="IPR003594">
    <property type="entry name" value="HATPase_dom"/>
</dbReference>
<dbReference type="InterPro" id="IPR036890">
    <property type="entry name" value="HATPase_C_sf"/>
</dbReference>
<dbReference type="RefSeq" id="WP_229334208.1">
    <property type="nucleotide sequence ID" value="NZ_JAINUL010000001.1"/>
</dbReference>
<organism evidence="3 4">
    <name type="scientific">Streptomyces flavotricini</name>
    <dbReference type="NCBI Taxonomy" id="66888"/>
    <lineage>
        <taxon>Bacteria</taxon>
        <taxon>Bacillati</taxon>
        <taxon>Actinomycetota</taxon>
        <taxon>Actinomycetes</taxon>
        <taxon>Kitasatosporales</taxon>
        <taxon>Streptomycetaceae</taxon>
        <taxon>Streptomyces</taxon>
    </lineage>
</organism>
<feature type="domain" description="Histidine kinase/HSP90-like ATPase" evidence="2">
    <location>
        <begin position="21"/>
        <end position="125"/>
    </location>
</feature>
<name>A0ABS8DYX5_9ACTN</name>
<dbReference type="GO" id="GO:0005524">
    <property type="term" value="F:ATP binding"/>
    <property type="evidence" value="ECO:0007669"/>
    <property type="project" value="UniProtKB-KW"/>
</dbReference>
<keyword evidence="3" id="KW-0067">ATP-binding</keyword>
<keyword evidence="1" id="KW-0418">Kinase</keyword>
<dbReference type="CDD" id="cd16936">
    <property type="entry name" value="HATPase_RsbW-like"/>
    <property type="match status" value="1"/>
</dbReference>
<reference evidence="3 4" key="1">
    <citation type="submission" date="2021-08" db="EMBL/GenBank/DDBJ databases">
        <title>Genomic Architecture of Streptomyces flavotricini NGL1 and Streptomyces erythrochromogenes HMS4 With Differential Plant Beneficial attributes and laccase production capabilities.</title>
        <authorList>
            <person name="Salwan R."/>
            <person name="Kaur R."/>
            <person name="Sharma V."/>
        </authorList>
    </citation>
    <scope>NUCLEOTIDE SEQUENCE [LARGE SCALE GENOMIC DNA]</scope>
    <source>
        <strain evidence="3 4">NGL1</strain>
    </source>
</reference>
<dbReference type="InterPro" id="IPR050267">
    <property type="entry name" value="Anti-sigma-factor_SerPK"/>
</dbReference>
<proteinExistence type="predicted"/>
<dbReference type="SUPFAM" id="SSF55874">
    <property type="entry name" value="ATPase domain of HSP90 chaperone/DNA topoisomerase II/histidine kinase"/>
    <property type="match status" value="1"/>
</dbReference>
<dbReference type="Proteomes" id="UP001520654">
    <property type="component" value="Unassembled WGS sequence"/>
</dbReference>